<keyword evidence="16" id="KW-1185">Reference proteome</keyword>
<dbReference type="GO" id="GO:0005829">
    <property type="term" value="C:cytosol"/>
    <property type="evidence" value="ECO:0007669"/>
    <property type="project" value="TreeGrafter"/>
</dbReference>
<keyword evidence="5 13" id="KW-0235">DNA replication</keyword>
<evidence type="ECO:0000313" key="15">
    <source>
        <dbReference type="EMBL" id="PWJ53690.1"/>
    </source>
</evidence>
<keyword evidence="13" id="KW-0238">DNA-binding</keyword>
<dbReference type="GO" id="GO:0006261">
    <property type="term" value="P:DNA-templated DNA replication"/>
    <property type="evidence" value="ECO:0007669"/>
    <property type="project" value="UniProtKB-UniRule"/>
</dbReference>
<evidence type="ECO:0000256" key="4">
    <source>
        <dbReference type="ARBA" id="ARBA00022695"/>
    </source>
</evidence>
<dbReference type="GO" id="GO:0000287">
    <property type="term" value="F:magnesium ion binding"/>
    <property type="evidence" value="ECO:0007669"/>
    <property type="project" value="UniProtKB-UniRule"/>
</dbReference>
<keyword evidence="6 13" id="KW-0479">Metal-binding</keyword>
<evidence type="ECO:0000256" key="5">
    <source>
        <dbReference type="ARBA" id="ARBA00022705"/>
    </source>
</evidence>
<comment type="similarity">
    <text evidence="1 13">Belongs to the DNA polymerase type-Y family.</text>
</comment>
<gene>
    <name evidence="13" type="primary">dinB</name>
    <name evidence="15" type="ORF">BXY45_11193</name>
</gene>
<dbReference type="InterPro" id="IPR022880">
    <property type="entry name" value="DNApol_IV"/>
</dbReference>
<proteinExistence type="inferred from homology"/>
<evidence type="ECO:0000256" key="12">
    <source>
        <dbReference type="ARBA" id="ARBA00049244"/>
    </source>
</evidence>
<keyword evidence="7 13" id="KW-0227">DNA damage</keyword>
<organism evidence="15 16">
    <name type="scientific">Quadrisphaera granulorum</name>
    <dbReference type="NCBI Taxonomy" id="317664"/>
    <lineage>
        <taxon>Bacteria</taxon>
        <taxon>Bacillati</taxon>
        <taxon>Actinomycetota</taxon>
        <taxon>Actinomycetes</taxon>
        <taxon>Kineosporiales</taxon>
        <taxon>Kineosporiaceae</taxon>
        <taxon>Quadrisphaera</taxon>
    </lineage>
</organism>
<dbReference type="InterPro" id="IPR043502">
    <property type="entry name" value="DNA/RNA_pol_sf"/>
</dbReference>
<evidence type="ECO:0000256" key="10">
    <source>
        <dbReference type="ARBA" id="ARBA00023204"/>
    </source>
</evidence>
<dbReference type="SUPFAM" id="SSF100879">
    <property type="entry name" value="Lesion bypass DNA polymerase (Y-family), little finger domain"/>
    <property type="match status" value="1"/>
</dbReference>
<keyword evidence="9 13" id="KW-0239">DNA-directed DNA polymerase</keyword>
<dbReference type="OrthoDB" id="9808813at2"/>
<evidence type="ECO:0000256" key="3">
    <source>
        <dbReference type="ARBA" id="ARBA00022679"/>
    </source>
</evidence>
<dbReference type="AlphaFoldDB" id="A0A316A9L5"/>
<dbReference type="Gene3D" id="3.30.1490.100">
    <property type="entry name" value="DNA polymerase, Y-family, little finger domain"/>
    <property type="match status" value="1"/>
</dbReference>
<dbReference type="SUPFAM" id="SSF56672">
    <property type="entry name" value="DNA/RNA polymerases"/>
    <property type="match status" value="1"/>
</dbReference>
<dbReference type="InterPro" id="IPR001126">
    <property type="entry name" value="UmuC"/>
</dbReference>
<comment type="catalytic activity">
    <reaction evidence="12 13">
        <text>DNA(n) + a 2'-deoxyribonucleoside 5'-triphosphate = DNA(n+1) + diphosphate</text>
        <dbReference type="Rhea" id="RHEA:22508"/>
        <dbReference type="Rhea" id="RHEA-COMP:17339"/>
        <dbReference type="Rhea" id="RHEA-COMP:17340"/>
        <dbReference type="ChEBI" id="CHEBI:33019"/>
        <dbReference type="ChEBI" id="CHEBI:61560"/>
        <dbReference type="ChEBI" id="CHEBI:173112"/>
        <dbReference type="EC" id="2.7.7.7"/>
    </reaction>
</comment>
<comment type="subcellular location">
    <subcellularLocation>
        <location evidence="13">Cytoplasm</location>
    </subcellularLocation>
</comment>
<keyword evidence="3 13" id="KW-0808">Transferase</keyword>
<dbReference type="Gene3D" id="1.10.150.20">
    <property type="entry name" value="5' to 3' exonuclease, C-terminal subdomain"/>
    <property type="match status" value="1"/>
</dbReference>
<dbReference type="HAMAP" id="MF_01113">
    <property type="entry name" value="DNApol_IV"/>
    <property type="match status" value="1"/>
</dbReference>
<dbReference type="GO" id="GO:0003887">
    <property type="term" value="F:DNA-directed DNA polymerase activity"/>
    <property type="evidence" value="ECO:0007669"/>
    <property type="project" value="UniProtKB-UniRule"/>
</dbReference>
<accession>A0A316A9L5</accession>
<dbReference type="Gene3D" id="3.30.70.270">
    <property type="match status" value="1"/>
</dbReference>
<dbReference type="PANTHER" id="PTHR11076">
    <property type="entry name" value="DNA REPAIR POLYMERASE UMUC / TRANSFERASE FAMILY MEMBER"/>
    <property type="match status" value="1"/>
</dbReference>
<dbReference type="GO" id="GO:0006281">
    <property type="term" value="P:DNA repair"/>
    <property type="evidence" value="ECO:0007669"/>
    <property type="project" value="UniProtKB-UniRule"/>
</dbReference>
<keyword evidence="13" id="KW-0963">Cytoplasm</keyword>
<evidence type="ECO:0000256" key="13">
    <source>
        <dbReference type="HAMAP-Rule" id="MF_01113"/>
    </source>
</evidence>
<protein>
    <recommendedName>
        <fullName evidence="13">DNA polymerase IV</fullName>
        <shortName evidence="13">Pol IV</shortName>
        <ecNumber evidence="13">2.7.7.7</ecNumber>
    </recommendedName>
</protein>
<reference evidence="15 16" key="1">
    <citation type="submission" date="2018-03" db="EMBL/GenBank/DDBJ databases">
        <title>Genomic Encyclopedia of Archaeal and Bacterial Type Strains, Phase II (KMG-II): from individual species to whole genera.</title>
        <authorList>
            <person name="Goeker M."/>
        </authorList>
    </citation>
    <scope>NUCLEOTIDE SEQUENCE [LARGE SCALE GENOMIC DNA]</scope>
    <source>
        <strain evidence="15 16">DSM 44889</strain>
    </source>
</reference>
<dbReference type="InterPro" id="IPR036775">
    <property type="entry name" value="DNA_pol_Y-fam_lit_finger_sf"/>
</dbReference>
<evidence type="ECO:0000256" key="2">
    <source>
        <dbReference type="ARBA" id="ARBA00022457"/>
    </source>
</evidence>
<feature type="binding site" evidence="13">
    <location>
        <position position="67"/>
    </location>
    <ligand>
        <name>Mg(2+)</name>
        <dbReference type="ChEBI" id="CHEBI:18420"/>
    </ligand>
</feature>
<dbReference type="NCBIfam" id="NF003015">
    <property type="entry name" value="PRK03858.1"/>
    <property type="match status" value="1"/>
</dbReference>
<comment type="caution">
    <text evidence="15">The sequence shown here is derived from an EMBL/GenBank/DDBJ whole genome shotgun (WGS) entry which is preliminary data.</text>
</comment>
<dbReference type="InterPro" id="IPR050116">
    <property type="entry name" value="DNA_polymerase-Y"/>
</dbReference>
<keyword evidence="2 13" id="KW-0515">Mutator protein</keyword>
<feature type="domain" description="UmuC" evidence="14">
    <location>
        <begin position="63"/>
        <end position="243"/>
    </location>
</feature>
<evidence type="ECO:0000313" key="16">
    <source>
        <dbReference type="Proteomes" id="UP000245469"/>
    </source>
</evidence>
<comment type="cofactor">
    <cofactor evidence="13">
        <name>Mg(2+)</name>
        <dbReference type="ChEBI" id="CHEBI:18420"/>
    </cofactor>
    <text evidence="13">Binds 2 magnesium ions per subunit.</text>
</comment>
<evidence type="ECO:0000259" key="14">
    <source>
        <dbReference type="PROSITE" id="PS50173"/>
    </source>
</evidence>
<dbReference type="GO" id="GO:0009432">
    <property type="term" value="P:SOS response"/>
    <property type="evidence" value="ECO:0007669"/>
    <property type="project" value="TreeGrafter"/>
</dbReference>
<dbReference type="InterPro" id="IPR043128">
    <property type="entry name" value="Rev_trsase/Diguanyl_cyclase"/>
</dbReference>
<keyword evidence="8 13" id="KW-0460">Magnesium</keyword>
<dbReference type="GO" id="GO:0003684">
    <property type="term" value="F:damaged DNA binding"/>
    <property type="evidence" value="ECO:0007669"/>
    <property type="project" value="InterPro"/>
</dbReference>
<comment type="subunit">
    <text evidence="13">Monomer.</text>
</comment>
<feature type="binding site" evidence="13">
    <location>
        <position position="161"/>
    </location>
    <ligand>
        <name>Mg(2+)</name>
        <dbReference type="ChEBI" id="CHEBI:18420"/>
    </ligand>
</feature>
<evidence type="ECO:0000256" key="9">
    <source>
        <dbReference type="ARBA" id="ARBA00022932"/>
    </source>
</evidence>
<dbReference type="EMBL" id="QGDQ01000011">
    <property type="protein sequence ID" value="PWJ53690.1"/>
    <property type="molecule type" value="Genomic_DNA"/>
</dbReference>
<name>A0A316A9L5_9ACTN</name>
<evidence type="ECO:0000256" key="11">
    <source>
        <dbReference type="ARBA" id="ARBA00025589"/>
    </source>
</evidence>
<dbReference type="CDD" id="cd03586">
    <property type="entry name" value="PolY_Pol_IV_kappa"/>
    <property type="match status" value="1"/>
</dbReference>
<dbReference type="InterPro" id="IPR017961">
    <property type="entry name" value="DNA_pol_Y-fam_little_finger"/>
</dbReference>
<evidence type="ECO:0000256" key="1">
    <source>
        <dbReference type="ARBA" id="ARBA00010945"/>
    </source>
</evidence>
<dbReference type="Pfam" id="PF00817">
    <property type="entry name" value="IMS"/>
    <property type="match status" value="1"/>
</dbReference>
<dbReference type="GO" id="GO:0042276">
    <property type="term" value="P:error-prone translesion synthesis"/>
    <property type="evidence" value="ECO:0007669"/>
    <property type="project" value="TreeGrafter"/>
</dbReference>
<comment type="function">
    <text evidence="11 13">Poorly processive, error-prone DNA polymerase involved in untargeted mutagenesis. Copies undamaged DNA at stalled replication forks, which arise in vivo from mismatched or misaligned primer ends. These misaligned primers can be extended by PolIV. Exhibits no 3'-5' exonuclease (proofreading) activity. May be involved in translesional synthesis, in conjunction with the beta clamp from PolIII.</text>
</comment>
<evidence type="ECO:0000256" key="8">
    <source>
        <dbReference type="ARBA" id="ARBA00022842"/>
    </source>
</evidence>
<dbReference type="Pfam" id="PF11799">
    <property type="entry name" value="IMS_C"/>
    <property type="match status" value="1"/>
</dbReference>
<feature type="active site" evidence="13">
    <location>
        <position position="162"/>
    </location>
</feature>
<dbReference type="FunFam" id="3.30.1490.100:FF:000004">
    <property type="entry name" value="DNA polymerase IV"/>
    <property type="match status" value="1"/>
</dbReference>
<sequence length="454" mass="48336">MGQELARREERTCRGKCGKGSRRGWGRVSRRQLERAGLDPAVAASVAGLREHTPGDASDGCTVLHVDMDAFYASVSLLDRPDLRGKPVIVGGGSSRGVVLSATYEARRSGVHSAMSMSRARRLCPGAVVLPPDPDRYAAVSAAVVALLTSVTPVVEQLGMDEAFLDVSGAVRRSGTPLQIATELRDRVADEQGITCSVGLATTKAVAKLASGRAKPDGALVVPADQVVPFLHPLPTSALWGVGERTQEALARLGLHTVGQVAHTPSTTLRRALGDALGSSMHELAWGRDPRPVVTSAAVAEKSAGAQETFAVDVDDPEVVLREVLRMSERVARHLRRDGHVGRTVVLVVRFADFTTVTRSRTLREATDSGRDVYAAAAALWAAMGLQRARIRLVGVRVEGLVDADRVPRQLRLDEPERGWREADRAVDAAGRRFGSGAVTPASLLLPRPGGKGR</sequence>
<dbReference type="Proteomes" id="UP000245469">
    <property type="component" value="Unassembled WGS sequence"/>
</dbReference>
<keyword evidence="10 13" id="KW-0234">DNA repair</keyword>
<dbReference type="PANTHER" id="PTHR11076:SF33">
    <property type="entry name" value="DNA POLYMERASE KAPPA"/>
    <property type="match status" value="1"/>
</dbReference>
<dbReference type="NCBIfam" id="NF002677">
    <property type="entry name" value="PRK02406.1"/>
    <property type="match status" value="1"/>
</dbReference>
<feature type="site" description="Substrate discrimination" evidence="13">
    <location>
        <position position="72"/>
    </location>
</feature>
<dbReference type="PROSITE" id="PS50173">
    <property type="entry name" value="UMUC"/>
    <property type="match status" value="1"/>
</dbReference>
<dbReference type="Gene3D" id="3.40.1170.60">
    <property type="match status" value="1"/>
</dbReference>
<keyword evidence="4 13" id="KW-0548">Nucleotidyltransferase</keyword>
<evidence type="ECO:0000256" key="7">
    <source>
        <dbReference type="ARBA" id="ARBA00022763"/>
    </source>
</evidence>
<dbReference type="EC" id="2.7.7.7" evidence="13"/>
<evidence type="ECO:0000256" key="6">
    <source>
        <dbReference type="ARBA" id="ARBA00022723"/>
    </source>
</evidence>